<feature type="transmembrane region" description="Helical" evidence="13">
    <location>
        <begin position="12"/>
        <end position="31"/>
    </location>
</feature>
<dbReference type="PRINTS" id="PR01001">
    <property type="entry name" value="FADG3PDH"/>
</dbReference>
<evidence type="ECO:0000256" key="1">
    <source>
        <dbReference type="ARBA" id="ARBA00001974"/>
    </source>
</evidence>
<dbReference type="InterPro" id="IPR000447">
    <property type="entry name" value="G3P_DH_FAD-dep"/>
</dbReference>
<dbReference type="Gene3D" id="1.10.8.870">
    <property type="entry name" value="Alpha-glycerophosphate oxidase, cap domain"/>
    <property type="match status" value="1"/>
</dbReference>
<dbReference type="GO" id="GO:0016020">
    <property type="term" value="C:membrane"/>
    <property type="evidence" value="ECO:0007669"/>
    <property type="project" value="UniProtKB-SubCell"/>
</dbReference>
<feature type="transmembrane region" description="Helical" evidence="13">
    <location>
        <begin position="793"/>
        <end position="818"/>
    </location>
</feature>
<comment type="cofactor">
    <cofactor evidence="1 11">
        <name>FAD</name>
        <dbReference type="ChEBI" id="CHEBI:57692"/>
    </cofactor>
</comment>
<dbReference type="PANTHER" id="PTHR11985">
    <property type="entry name" value="GLYCEROL-3-PHOSPHATE DEHYDROGENASE"/>
    <property type="match status" value="1"/>
</dbReference>
<feature type="transmembrane region" description="Helical" evidence="13">
    <location>
        <begin position="1069"/>
        <end position="1091"/>
    </location>
</feature>
<dbReference type="EMBL" id="JAPQKS010000001">
    <property type="protein sequence ID" value="KAJ5248669.1"/>
    <property type="molecule type" value="Genomic_DNA"/>
</dbReference>
<evidence type="ECO:0000256" key="13">
    <source>
        <dbReference type="SAM" id="Phobius"/>
    </source>
</evidence>
<feature type="transmembrane region" description="Helical" evidence="13">
    <location>
        <begin position="982"/>
        <end position="1003"/>
    </location>
</feature>
<feature type="transmembrane region" description="Helical" evidence="13">
    <location>
        <begin position="911"/>
        <end position="932"/>
    </location>
</feature>
<feature type="domain" description="Alpha-glycerophosphate oxidase C-terminal" evidence="16">
    <location>
        <begin position="543"/>
        <end position="604"/>
    </location>
</feature>
<dbReference type="InterPro" id="IPR006076">
    <property type="entry name" value="FAD-dep_OxRdtase"/>
</dbReference>
<keyword evidence="8 13" id="KW-1133">Transmembrane helix</keyword>
<comment type="caution">
    <text evidence="17">The sequence shown here is derived from an EMBL/GenBank/DDBJ whole genome shotgun (WGS) entry which is preliminary data.</text>
</comment>
<keyword evidence="5 11" id="KW-0285">Flavoprotein</keyword>
<dbReference type="EC" id="1.1.5.3" evidence="4 11"/>
<dbReference type="InterPro" id="IPR036188">
    <property type="entry name" value="FAD/NAD-bd_sf"/>
</dbReference>
<organism evidence="17 18">
    <name type="scientific">Penicillium chermesinum</name>
    <dbReference type="NCBI Taxonomy" id="63820"/>
    <lineage>
        <taxon>Eukaryota</taxon>
        <taxon>Fungi</taxon>
        <taxon>Dikarya</taxon>
        <taxon>Ascomycota</taxon>
        <taxon>Pezizomycotina</taxon>
        <taxon>Eurotiomycetes</taxon>
        <taxon>Eurotiomycetidae</taxon>
        <taxon>Eurotiales</taxon>
        <taxon>Aspergillaceae</taxon>
        <taxon>Penicillium</taxon>
    </lineage>
</organism>
<evidence type="ECO:0000256" key="2">
    <source>
        <dbReference type="ARBA" id="ARBA00004370"/>
    </source>
</evidence>
<evidence type="ECO:0000313" key="18">
    <source>
        <dbReference type="Proteomes" id="UP001150941"/>
    </source>
</evidence>
<dbReference type="OrthoDB" id="264015at2759"/>
<accession>A0A9W9PL09</accession>
<evidence type="ECO:0000259" key="16">
    <source>
        <dbReference type="Pfam" id="PF16901"/>
    </source>
</evidence>
<gene>
    <name evidence="17" type="ORF">N7468_000120</name>
</gene>
<keyword evidence="9 11" id="KW-0560">Oxidoreductase</keyword>
<evidence type="ECO:0000256" key="5">
    <source>
        <dbReference type="ARBA" id="ARBA00022630"/>
    </source>
</evidence>
<feature type="transmembrane region" description="Helical" evidence="13">
    <location>
        <begin position="882"/>
        <end position="899"/>
    </location>
</feature>
<evidence type="ECO:0000256" key="12">
    <source>
        <dbReference type="SAM" id="MobiDB-lite"/>
    </source>
</evidence>
<dbReference type="SUPFAM" id="SSF54373">
    <property type="entry name" value="FAD-linked reductases, C-terminal domain"/>
    <property type="match status" value="1"/>
</dbReference>
<dbReference type="GO" id="GO:0004368">
    <property type="term" value="F:glycerol-3-phosphate dehydrogenase (quinone) activity"/>
    <property type="evidence" value="ECO:0007669"/>
    <property type="project" value="UniProtKB-EC"/>
</dbReference>
<feature type="transmembrane region" description="Helical" evidence="13">
    <location>
        <begin position="1023"/>
        <end position="1049"/>
    </location>
</feature>
<dbReference type="AlphaFoldDB" id="A0A9W9PL09"/>
<evidence type="ECO:0000256" key="9">
    <source>
        <dbReference type="ARBA" id="ARBA00023002"/>
    </source>
</evidence>
<comment type="catalytic activity">
    <reaction evidence="11">
        <text>a quinone + sn-glycerol 3-phosphate = dihydroxyacetone phosphate + a quinol</text>
        <dbReference type="Rhea" id="RHEA:18977"/>
        <dbReference type="ChEBI" id="CHEBI:24646"/>
        <dbReference type="ChEBI" id="CHEBI:57597"/>
        <dbReference type="ChEBI" id="CHEBI:57642"/>
        <dbReference type="ChEBI" id="CHEBI:132124"/>
        <dbReference type="EC" id="1.1.5.3"/>
    </reaction>
</comment>
<dbReference type="InterPro" id="IPR013057">
    <property type="entry name" value="AA_transpt_TM"/>
</dbReference>
<protein>
    <recommendedName>
        <fullName evidence="4 11">Glycerol-3-phosphate dehydrogenase</fullName>
        <ecNumber evidence="4 11">1.1.5.3</ecNumber>
    </recommendedName>
</protein>
<keyword evidence="18" id="KW-1185">Reference proteome</keyword>
<evidence type="ECO:0000256" key="8">
    <source>
        <dbReference type="ARBA" id="ARBA00022989"/>
    </source>
</evidence>
<evidence type="ECO:0000313" key="17">
    <source>
        <dbReference type="EMBL" id="KAJ5248669.1"/>
    </source>
</evidence>
<evidence type="ECO:0000256" key="7">
    <source>
        <dbReference type="ARBA" id="ARBA00022827"/>
    </source>
</evidence>
<dbReference type="GO" id="GO:0006072">
    <property type="term" value="P:glycerol-3-phosphate metabolic process"/>
    <property type="evidence" value="ECO:0007669"/>
    <property type="project" value="UniProtKB-UniRule"/>
</dbReference>
<feature type="transmembrane region" description="Helical" evidence="13">
    <location>
        <begin position="952"/>
        <end position="970"/>
    </location>
</feature>
<dbReference type="FunFam" id="3.30.9.10:FF:000001">
    <property type="entry name" value="Glycerol-3-phosphate dehydrogenase"/>
    <property type="match status" value="1"/>
</dbReference>
<dbReference type="InterPro" id="IPR038299">
    <property type="entry name" value="DAO_C_sf"/>
</dbReference>
<dbReference type="Pfam" id="PF01490">
    <property type="entry name" value="Aa_trans"/>
    <property type="match status" value="1"/>
</dbReference>
<dbReference type="Pfam" id="PF01266">
    <property type="entry name" value="DAO"/>
    <property type="match status" value="1"/>
</dbReference>
<dbReference type="PROSITE" id="PS00978">
    <property type="entry name" value="FAD_G3PDH_2"/>
    <property type="match status" value="1"/>
</dbReference>
<dbReference type="SUPFAM" id="SSF51905">
    <property type="entry name" value="FAD/NAD(P)-binding domain"/>
    <property type="match status" value="1"/>
</dbReference>
<proteinExistence type="inferred from homology"/>
<evidence type="ECO:0000256" key="6">
    <source>
        <dbReference type="ARBA" id="ARBA00022692"/>
    </source>
</evidence>
<comment type="similarity">
    <text evidence="3 11">Belongs to the FAD-dependent glycerol-3-phosphate dehydrogenase family.</text>
</comment>
<dbReference type="GeneID" id="83196720"/>
<evidence type="ECO:0000259" key="14">
    <source>
        <dbReference type="Pfam" id="PF01266"/>
    </source>
</evidence>
<feature type="domain" description="FAD dependent oxidoreductase" evidence="14">
    <location>
        <begin position="83"/>
        <end position="454"/>
    </location>
</feature>
<dbReference type="Gene3D" id="3.50.50.60">
    <property type="entry name" value="FAD/NAD(P)-binding domain"/>
    <property type="match status" value="1"/>
</dbReference>
<dbReference type="Pfam" id="PF16901">
    <property type="entry name" value="DAO_C"/>
    <property type="match status" value="2"/>
</dbReference>
<keyword evidence="7" id="KW-0274">FAD</keyword>
<sequence>MAARHSRKLLRPLLYTSAAAAAGAGALYISYRPRNIPGLEGPAVPSPGYHEGKLVPPSFPTIKSRLQQIQDLKKSEASDEIYDLLVVGGGATGTGIALDAATRGLKVALVEREDFSSGTSSKSTKMVHGGVRYLEKAFWELDYNQYALVKEALRERRYFLNTAPHLSSWLPIMVPLQKWWQAPYFWAGCKAYDFLAGSEGIETSYFLTKSKAIESFPMLKRENIVGALVYYDGAHNDSRMNVSLAMTAALYGATVVNHMEVTNLTKDESGKLNGARLRDMIPPKNGKPSEEFGIKAKGIINATGPFCDAIRKMDEPETQEIVAPSSGVHVVLPGYYSPESMGLIDPATSDGRVIFFLPWQGNTIAGTTDAPTTITQHPEPSEKDINWILDEIRGYLASDITVERSDVLAAWSGIRPLVRDPAKSSSQALVRNHLISVSKSGLLTCAGGKWTTYRQMAEEAVDEAIKAFKLTPRKVTDVPDISGVGGSGLVADGATLDGTCQTHQVRLIGSHGFSKTLFINLIQHFGLETDVAQHLTESYAYPPLYPFVDGEVRYAVRHEYAQTAVDVVARRTRLAFLNAEAALEALPTIIDLMGEELAWTSQRKDLEFKDGLTFLRSMGLPESFQSLSRWEVQKGKVKDIEVEQRKSFSRTDGLPMDCPNASANWSPNYSSRLLYFSPSTMEMKPPGARPTRDSSKDDTELEPGVADIETQPAAHDSLDPFGDESSATVKYKTMAWWSVTGACPVHIGFTDIHLRQAGMSEQVSNRDFPAPRLTPTVMIAETISLGILALPKALAVLGLLPGVMTILSIGIISTYTGYTIGQLKQRHMEIHSMADAGGLFLGQCGCRVLGAAQLLFFVFVMGSHALTFSIMMNVLTGHRDCTILYASIGVLVSFVLTLPRRLERLSHLSSVSFVSIIGAVMVGMIGVSAHHLPPPVIAVFPPHPTVHDACLALANVVFAYAGHVAFFTFFSELKDIHDFPRALAMLQICEMILYTVTAVVIYVAVGSEVTSPALNSAGKWFRIISYGIAMPTIVIGGVVNAHVAVKFIYIRLFQGTDAMHARSLSARAAWASICATLWILSWVIAEAIPVFNDVLGLTVW</sequence>
<dbReference type="Gene3D" id="3.30.9.10">
    <property type="entry name" value="D-Amino Acid Oxidase, subunit A, domain 2"/>
    <property type="match status" value="1"/>
</dbReference>
<reference evidence="17" key="2">
    <citation type="journal article" date="2023" name="IMA Fungus">
        <title>Comparative genomic study of the Penicillium genus elucidates a diverse pangenome and 15 lateral gene transfer events.</title>
        <authorList>
            <person name="Petersen C."/>
            <person name="Sorensen T."/>
            <person name="Nielsen M.R."/>
            <person name="Sondergaard T.E."/>
            <person name="Sorensen J.L."/>
            <person name="Fitzpatrick D.A."/>
            <person name="Frisvad J.C."/>
            <person name="Nielsen K.L."/>
        </authorList>
    </citation>
    <scope>NUCLEOTIDE SEQUENCE</scope>
    <source>
        <strain evidence="17">IBT 19713</strain>
    </source>
</reference>
<evidence type="ECO:0000256" key="3">
    <source>
        <dbReference type="ARBA" id="ARBA00007330"/>
    </source>
</evidence>
<evidence type="ECO:0000259" key="15">
    <source>
        <dbReference type="Pfam" id="PF01490"/>
    </source>
</evidence>
<evidence type="ECO:0000256" key="11">
    <source>
        <dbReference type="RuleBase" id="RU361217"/>
    </source>
</evidence>
<reference evidence="17" key="1">
    <citation type="submission" date="2022-11" db="EMBL/GenBank/DDBJ databases">
        <authorList>
            <person name="Petersen C."/>
        </authorList>
    </citation>
    <scope>NUCLEOTIDE SEQUENCE</scope>
    <source>
        <strain evidence="17">IBT 19713</strain>
    </source>
</reference>
<dbReference type="RefSeq" id="XP_058335448.1">
    <property type="nucleotide sequence ID" value="XM_058469417.1"/>
</dbReference>
<feature type="domain" description="Amino acid transporter transmembrane" evidence="15">
    <location>
        <begin position="777"/>
        <end position="1098"/>
    </location>
</feature>
<evidence type="ECO:0000256" key="10">
    <source>
        <dbReference type="ARBA" id="ARBA00023136"/>
    </source>
</evidence>
<feature type="domain" description="Alpha-glycerophosphate oxidase C-terminal" evidence="16">
    <location>
        <begin position="500"/>
        <end position="539"/>
    </location>
</feature>
<dbReference type="InterPro" id="IPR031656">
    <property type="entry name" value="DAO_C"/>
</dbReference>
<name>A0A9W9PL09_9EURO</name>
<keyword evidence="10 13" id="KW-0472">Membrane</keyword>
<dbReference type="PROSITE" id="PS00977">
    <property type="entry name" value="FAD_G3PDH_1"/>
    <property type="match status" value="1"/>
</dbReference>
<keyword evidence="6 13" id="KW-0812">Transmembrane</keyword>
<feature type="region of interest" description="Disordered" evidence="12">
    <location>
        <begin position="680"/>
        <end position="722"/>
    </location>
</feature>
<comment type="subcellular location">
    <subcellularLocation>
        <location evidence="2">Membrane</location>
    </subcellularLocation>
</comment>
<dbReference type="PANTHER" id="PTHR11985:SF15">
    <property type="entry name" value="GLYCEROL-3-PHOSPHATE DEHYDROGENASE, MITOCHONDRIAL"/>
    <property type="match status" value="1"/>
</dbReference>
<evidence type="ECO:0000256" key="4">
    <source>
        <dbReference type="ARBA" id="ARBA00013029"/>
    </source>
</evidence>
<dbReference type="Proteomes" id="UP001150941">
    <property type="component" value="Unassembled WGS sequence"/>
</dbReference>
<dbReference type="GO" id="GO:0005739">
    <property type="term" value="C:mitochondrion"/>
    <property type="evidence" value="ECO:0007669"/>
    <property type="project" value="TreeGrafter"/>
</dbReference>